<accession>A0ACD3ASH3</accession>
<reference evidence="1 2" key="1">
    <citation type="journal article" date="2019" name="Nat. Ecol. Evol.">
        <title>Megaphylogeny resolves global patterns of mushroom evolution.</title>
        <authorList>
            <person name="Varga T."/>
            <person name="Krizsan K."/>
            <person name="Foldi C."/>
            <person name="Dima B."/>
            <person name="Sanchez-Garcia M."/>
            <person name="Sanchez-Ramirez S."/>
            <person name="Szollosi G.J."/>
            <person name="Szarkandi J.G."/>
            <person name="Papp V."/>
            <person name="Albert L."/>
            <person name="Andreopoulos W."/>
            <person name="Angelini C."/>
            <person name="Antonin V."/>
            <person name="Barry K.W."/>
            <person name="Bougher N.L."/>
            <person name="Buchanan P."/>
            <person name="Buyck B."/>
            <person name="Bense V."/>
            <person name="Catcheside P."/>
            <person name="Chovatia M."/>
            <person name="Cooper J."/>
            <person name="Damon W."/>
            <person name="Desjardin D."/>
            <person name="Finy P."/>
            <person name="Geml J."/>
            <person name="Haridas S."/>
            <person name="Hughes K."/>
            <person name="Justo A."/>
            <person name="Karasinski D."/>
            <person name="Kautmanova I."/>
            <person name="Kiss B."/>
            <person name="Kocsube S."/>
            <person name="Kotiranta H."/>
            <person name="LaButti K.M."/>
            <person name="Lechner B.E."/>
            <person name="Liimatainen K."/>
            <person name="Lipzen A."/>
            <person name="Lukacs Z."/>
            <person name="Mihaltcheva S."/>
            <person name="Morgado L.N."/>
            <person name="Niskanen T."/>
            <person name="Noordeloos M.E."/>
            <person name="Ohm R.A."/>
            <person name="Ortiz-Santana B."/>
            <person name="Ovrebo C."/>
            <person name="Racz N."/>
            <person name="Riley R."/>
            <person name="Savchenko A."/>
            <person name="Shiryaev A."/>
            <person name="Soop K."/>
            <person name="Spirin V."/>
            <person name="Szebenyi C."/>
            <person name="Tomsovsky M."/>
            <person name="Tulloss R.E."/>
            <person name="Uehling J."/>
            <person name="Grigoriev I.V."/>
            <person name="Vagvolgyi C."/>
            <person name="Papp T."/>
            <person name="Martin F.M."/>
            <person name="Miettinen O."/>
            <person name="Hibbett D.S."/>
            <person name="Nagy L.G."/>
        </authorList>
    </citation>
    <scope>NUCLEOTIDE SEQUENCE [LARGE SCALE GENOMIC DNA]</scope>
    <source>
        <strain evidence="1 2">NL-1719</strain>
    </source>
</reference>
<organism evidence="1 2">
    <name type="scientific">Pluteus cervinus</name>
    <dbReference type="NCBI Taxonomy" id="181527"/>
    <lineage>
        <taxon>Eukaryota</taxon>
        <taxon>Fungi</taxon>
        <taxon>Dikarya</taxon>
        <taxon>Basidiomycota</taxon>
        <taxon>Agaricomycotina</taxon>
        <taxon>Agaricomycetes</taxon>
        <taxon>Agaricomycetidae</taxon>
        <taxon>Agaricales</taxon>
        <taxon>Pluteineae</taxon>
        <taxon>Pluteaceae</taxon>
        <taxon>Pluteus</taxon>
    </lineage>
</organism>
<proteinExistence type="predicted"/>
<dbReference type="Proteomes" id="UP000308600">
    <property type="component" value="Unassembled WGS sequence"/>
</dbReference>
<name>A0ACD3ASH3_9AGAR</name>
<sequence>MLCAFKGRQLGLLASYSRPWLVSGHTAQISCRNHATAVKQKASARLTASTKAPAKPSPRAQSKTLKPAASPSDATSSTKKPSSEAPSPKKTGTGATYVIKENKDLQMSEEEQLAQVDQILSMARLFPTADPWGQRVETLAGPRAWKNYPTWGAVKDQFMQNRFNAAKNATSMLLLAQANAFPGVDLSESKFYHRYFTQWPWRAFTVNSLSPKAWNATLRQIALETYRDLNTAVARHDDKTVKRLTTAGHQDSVLRTMRKASPQLTYIWRLHKEVTPTRIVSIRGTEGYLGTDEPKFGNRMMVHALVKFDTEQSLEIYDQRGKPLHTPASDSGKTTSGLVGTVPAERRRVTEYLVMEKRMWYDGPWTFREQLWETPGMTSAV</sequence>
<keyword evidence="2" id="KW-1185">Reference proteome</keyword>
<gene>
    <name evidence="1" type="ORF">BDN72DRAFT_879375</name>
</gene>
<evidence type="ECO:0000313" key="2">
    <source>
        <dbReference type="Proteomes" id="UP000308600"/>
    </source>
</evidence>
<protein>
    <submittedName>
        <fullName evidence="1">Uncharacterized protein</fullName>
    </submittedName>
</protein>
<dbReference type="EMBL" id="ML208365">
    <property type="protein sequence ID" value="TFK67852.1"/>
    <property type="molecule type" value="Genomic_DNA"/>
</dbReference>
<evidence type="ECO:0000313" key="1">
    <source>
        <dbReference type="EMBL" id="TFK67852.1"/>
    </source>
</evidence>